<gene>
    <name evidence="1" type="ORF">EOE65_04375</name>
</gene>
<dbReference type="InterPro" id="IPR036663">
    <property type="entry name" value="Fumarylacetoacetase_C_sf"/>
</dbReference>
<dbReference type="PANTHER" id="PTHR30143">
    <property type="entry name" value="ACID HYDRATASE"/>
    <property type="match status" value="1"/>
</dbReference>
<accession>A0A437QEB2</accession>
<dbReference type="RefSeq" id="WP_127693066.1">
    <property type="nucleotide sequence ID" value="NZ_SACQ01000001.1"/>
</dbReference>
<sequence>MESQTLSAIAAQIMAAQDSAQSLEPFSHRFDTLTLDAAYHVAALVNTQRIAQGWQPVGRKIGFTNHQLWEHFGVHQPIWAPVYAHNVHYAQDDKMTCALNGFCEPRIEPEIIFHFAKTPPQNPTLAQLIASIDWCAFGYEIVQSHYPNWQFTAADTIIDAGLHAALLVGQPIPLEGLKGDIAQVLANCSVELYCNHELKDQGSGANVLGGPLKALQHLVALLATEHPTAPIRAGEVVTTGTLTAVFPVAAGQRWHVIMPGFELPLLEVQFTNT</sequence>
<evidence type="ECO:0000313" key="2">
    <source>
        <dbReference type="Proteomes" id="UP000282818"/>
    </source>
</evidence>
<reference evidence="1 2" key="1">
    <citation type="submission" date="2019-01" db="EMBL/GenBank/DDBJ databases">
        <authorList>
            <person name="Chen W.-M."/>
        </authorList>
    </citation>
    <scope>NUCLEOTIDE SEQUENCE [LARGE SCALE GENOMIC DNA]</scope>
    <source>
        <strain evidence="1 2">HPM-16</strain>
    </source>
</reference>
<dbReference type="Proteomes" id="UP000282818">
    <property type="component" value="Unassembled WGS sequence"/>
</dbReference>
<dbReference type="SUPFAM" id="SSF56529">
    <property type="entry name" value="FAH"/>
    <property type="match status" value="1"/>
</dbReference>
<keyword evidence="2" id="KW-1185">Reference proteome</keyword>
<dbReference type="InterPro" id="IPR050772">
    <property type="entry name" value="Hydratase-Decarb/MhpD_sf"/>
</dbReference>
<dbReference type="EMBL" id="SACQ01000001">
    <property type="protein sequence ID" value="RVU32898.1"/>
    <property type="molecule type" value="Genomic_DNA"/>
</dbReference>
<protein>
    <submittedName>
        <fullName evidence="1">Decarboxylase</fullName>
    </submittedName>
</protein>
<dbReference type="GO" id="GO:0005737">
    <property type="term" value="C:cytoplasm"/>
    <property type="evidence" value="ECO:0007669"/>
    <property type="project" value="TreeGrafter"/>
</dbReference>
<dbReference type="GO" id="GO:0008684">
    <property type="term" value="F:2-oxopent-4-enoate hydratase activity"/>
    <property type="evidence" value="ECO:0007669"/>
    <property type="project" value="TreeGrafter"/>
</dbReference>
<name>A0A437QEB2_9GAMM</name>
<evidence type="ECO:0000313" key="1">
    <source>
        <dbReference type="EMBL" id="RVU32898.1"/>
    </source>
</evidence>
<dbReference type="PANTHER" id="PTHR30143:SF0">
    <property type="entry name" value="2-KETO-4-PENTENOATE HYDRATASE"/>
    <property type="match status" value="1"/>
</dbReference>
<dbReference type="Gene3D" id="3.90.850.10">
    <property type="entry name" value="Fumarylacetoacetase-like, C-terminal domain"/>
    <property type="match status" value="1"/>
</dbReference>
<organism evidence="1 2">
    <name type="scientific">Neptunomonas marina</name>
    <dbReference type="NCBI Taxonomy" id="1815562"/>
    <lineage>
        <taxon>Bacteria</taxon>
        <taxon>Pseudomonadati</taxon>
        <taxon>Pseudomonadota</taxon>
        <taxon>Gammaproteobacteria</taxon>
        <taxon>Oceanospirillales</taxon>
        <taxon>Oceanospirillaceae</taxon>
        <taxon>Neptunomonas</taxon>
    </lineage>
</organism>
<dbReference type="AlphaFoldDB" id="A0A437QEB2"/>
<proteinExistence type="predicted"/>
<comment type="caution">
    <text evidence="1">The sequence shown here is derived from an EMBL/GenBank/DDBJ whole genome shotgun (WGS) entry which is preliminary data.</text>
</comment>